<proteinExistence type="inferred from homology"/>
<dbReference type="AlphaFoldDB" id="A0A6H9WRC9"/>
<comment type="similarity">
    <text evidence="1">Belongs to the amidase family.</text>
</comment>
<dbReference type="InterPro" id="IPR000120">
    <property type="entry name" value="Amidase"/>
</dbReference>
<keyword evidence="4" id="KW-1185">Reference proteome</keyword>
<dbReference type="SUPFAM" id="SSF75304">
    <property type="entry name" value="Amidase signature (AS) enzymes"/>
    <property type="match status" value="1"/>
</dbReference>
<accession>A0A6H9WRC9</accession>
<evidence type="ECO:0000313" key="4">
    <source>
        <dbReference type="Proteomes" id="UP000431744"/>
    </source>
</evidence>
<dbReference type="Pfam" id="PF01425">
    <property type="entry name" value="Amidase"/>
    <property type="match status" value="1"/>
</dbReference>
<dbReference type="InterPro" id="IPR036928">
    <property type="entry name" value="AS_sf"/>
</dbReference>
<dbReference type="PANTHER" id="PTHR11895">
    <property type="entry name" value="TRANSAMIDASE"/>
    <property type="match status" value="1"/>
</dbReference>
<dbReference type="PANTHER" id="PTHR11895:SF7">
    <property type="entry name" value="GLUTAMYL-TRNA(GLN) AMIDOTRANSFERASE SUBUNIT A, MITOCHONDRIAL"/>
    <property type="match status" value="1"/>
</dbReference>
<dbReference type="EMBL" id="WBJY01000001">
    <property type="protein sequence ID" value="KAB1648890.1"/>
    <property type="molecule type" value="Genomic_DNA"/>
</dbReference>
<evidence type="ECO:0000256" key="1">
    <source>
        <dbReference type="ARBA" id="ARBA00009199"/>
    </source>
</evidence>
<reference evidence="3 4" key="1">
    <citation type="submission" date="2019-09" db="EMBL/GenBank/DDBJ databases">
        <title>Phylogeny of genus Pseudoclavibacter and closely related genus.</title>
        <authorList>
            <person name="Li Y."/>
        </authorList>
    </citation>
    <scope>NUCLEOTIDE SEQUENCE [LARGE SCALE GENOMIC DNA]</scope>
    <source>
        <strain evidence="3 4">EGI 60007</strain>
    </source>
</reference>
<feature type="domain" description="Amidase" evidence="2">
    <location>
        <begin position="24"/>
        <end position="453"/>
    </location>
</feature>
<dbReference type="Proteomes" id="UP000431744">
    <property type="component" value="Unassembled WGS sequence"/>
</dbReference>
<protein>
    <submittedName>
        <fullName evidence="3">Amidase</fullName>
    </submittedName>
</protein>
<gene>
    <name evidence="3" type="ORF">F8O04_00870</name>
</gene>
<evidence type="ECO:0000313" key="3">
    <source>
        <dbReference type="EMBL" id="KAB1648890.1"/>
    </source>
</evidence>
<dbReference type="PROSITE" id="PS00571">
    <property type="entry name" value="AMIDASES"/>
    <property type="match status" value="1"/>
</dbReference>
<comment type="caution">
    <text evidence="3">The sequence shown here is derived from an EMBL/GenBank/DDBJ whole genome shotgun (WGS) entry which is preliminary data.</text>
</comment>
<sequence>MLTPFSPALDISAAVRRRDVSPVEVTQLYLDRIDRFDDDLGAIVWIDAEASLAEARRAEQAVMDGDELGPLHGVPFPVKDLHAAAGQPLFMGSLGVRERVQVENEPGVGLLRAAGATLLGRSHAPEAGTMCVTETSRFGTARNPWDLSRSPGGSSGGAAAAVAAGLAPFAHASDGGGSVRGPASACGLVGLKPSRGRVSTRHAGWEHAATEGVETRTIADTATILDVMSVFEPRAMYNAPAPGGTFAEAAASGANGAVPKLRIGLVTEAPGGLPVDEACIAAATSAAKLLADLGHEVVPFALRTYSAEAVTGYITHIMDAAVATIPFDDPEAIEPYLKVRRARALEASAADYVASAMRIQDESWHIVSQFGRDIDIVLSPTMARPPAPAGELVAEANAQPHEMRLREAQMVAFTSWVNLAGLPAISLPLHTASDGLPIGVQLVGGPWGEATLLALAASIEQAVPWAGIVPPAFAVHAEPAQP</sequence>
<dbReference type="RefSeq" id="WP_158027444.1">
    <property type="nucleotide sequence ID" value="NZ_BMHG01000001.1"/>
</dbReference>
<dbReference type="OrthoDB" id="5175573at2"/>
<organism evidence="3 4">
    <name type="scientific">Pseudoclavibacter endophyticus</name>
    <dbReference type="NCBI Taxonomy" id="1778590"/>
    <lineage>
        <taxon>Bacteria</taxon>
        <taxon>Bacillati</taxon>
        <taxon>Actinomycetota</taxon>
        <taxon>Actinomycetes</taxon>
        <taxon>Micrococcales</taxon>
        <taxon>Microbacteriaceae</taxon>
        <taxon>Pseudoclavibacter</taxon>
    </lineage>
</organism>
<dbReference type="Gene3D" id="3.90.1300.10">
    <property type="entry name" value="Amidase signature (AS) domain"/>
    <property type="match status" value="1"/>
</dbReference>
<dbReference type="InterPro" id="IPR020556">
    <property type="entry name" value="Amidase_CS"/>
</dbReference>
<evidence type="ECO:0000259" key="2">
    <source>
        <dbReference type="Pfam" id="PF01425"/>
    </source>
</evidence>
<dbReference type="GO" id="GO:0003824">
    <property type="term" value="F:catalytic activity"/>
    <property type="evidence" value="ECO:0007669"/>
    <property type="project" value="InterPro"/>
</dbReference>
<name>A0A6H9WRC9_9MICO</name>
<dbReference type="InterPro" id="IPR023631">
    <property type="entry name" value="Amidase_dom"/>
</dbReference>